<dbReference type="Gene3D" id="3.90.550.10">
    <property type="entry name" value="Spore Coat Polysaccharide Biosynthesis Protein SpsA, Chain A"/>
    <property type="match status" value="1"/>
</dbReference>
<dbReference type="SUPFAM" id="SSF53448">
    <property type="entry name" value="Nucleotide-diphospho-sugar transferases"/>
    <property type="match status" value="1"/>
</dbReference>
<gene>
    <name evidence="2" type="ORF">GCM10022279_01810</name>
</gene>
<dbReference type="EMBL" id="BAABBP010000001">
    <property type="protein sequence ID" value="GAA3981841.1"/>
    <property type="molecule type" value="Genomic_DNA"/>
</dbReference>
<accession>A0ABP7QG18</accession>
<dbReference type="CDD" id="cd06438">
    <property type="entry name" value="EpsO_like"/>
    <property type="match status" value="1"/>
</dbReference>
<dbReference type="PANTHER" id="PTHR48090:SF6">
    <property type="entry name" value="SLR5056 PROTEIN"/>
    <property type="match status" value="1"/>
</dbReference>
<organism evidence="2 3">
    <name type="scientific">Comamonas faecalis</name>
    <dbReference type="NCBI Taxonomy" id="1387849"/>
    <lineage>
        <taxon>Bacteria</taxon>
        <taxon>Pseudomonadati</taxon>
        <taxon>Pseudomonadota</taxon>
        <taxon>Betaproteobacteria</taxon>
        <taxon>Burkholderiales</taxon>
        <taxon>Comamonadaceae</taxon>
        <taxon>Comamonas</taxon>
    </lineage>
</organism>
<protein>
    <submittedName>
        <fullName evidence="2">Glycosyltransferase family 2 protein</fullName>
    </submittedName>
</protein>
<keyword evidence="3" id="KW-1185">Reference proteome</keyword>
<dbReference type="PANTHER" id="PTHR48090">
    <property type="entry name" value="UNDECAPRENYL-PHOSPHATE 4-DEOXY-4-FORMAMIDO-L-ARABINOSE TRANSFERASE-RELATED"/>
    <property type="match status" value="1"/>
</dbReference>
<proteinExistence type="predicted"/>
<evidence type="ECO:0000256" key="1">
    <source>
        <dbReference type="SAM" id="Phobius"/>
    </source>
</evidence>
<keyword evidence="1" id="KW-0812">Transmembrane</keyword>
<name>A0ABP7QG18_9BURK</name>
<dbReference type="RefSeq" id="WP_344867680.1">
    <property type="nucleotide sequence ID" value="NZ_BAABBP010000001.1"/>
</dbReference>
<feature type="transmembrane region" description="Helical" evidence="1">
    <location>
        <begin position="308"/>
        <end position="328"/>
    </location>
</feature>
<dbReference type="InterPro" id="IPR050256">
    <property type="entry name" value="Glycosyltransferase_2"/>
</dbReference>
<dbReference type="Pfam" id="PF13641">
    <property type="entry name" value="Glyco_tranf_2_3"/>
    <property type="match status" value="1"/>
</dbReference>
<evidence type="ECO:0000313" key="3">
    <source>
        <dbReference type="Proteomes" id="UP001501627"/>
    </source>
</evidence>
<feature type="transmembrane region" description="Helical" evidence="1">
    <location>
        <begin position="366"/>
        <end position="385"/>
    </location>
</feature>
<comment type="caution">
    <text evidence="2">The sequence shown here is derived from an EMBL/GenBank/DDBJ whole genome shotgun (WGS) entry which is preliminary data.</text>
</comment>
<dbReference type="Proteomes" id="UP001501627">
    <property type="component" value="Unassembled WGS sequence"/>
</dbReference>
<dbReference type="InterPro" id="IPR029044">
    <property type="entry name" value="Nucleotide-diphossugar_trans"/>
</dbReference>
<keyword evidence="1" id="KW-0472">Membrane</keyword>
<reference evidence="3" key="1">
    <citation type="journal article" date="2019" name="Int. J. Syst. Evol. Microbiol.">
        <title>The Global Catalogue of Microorganisms (GCM) 10K type strain sequencing project: providing services to taxonomists for standard genome sequencing and annotation.</title>
        <authorList>
            <consortium name="The Broad Institute Genomics Platform"/>
            <consortium name="The Broad Institute Genome Sequencing Center for Infectious Disease"/>
            <person name="Wu L."/>
            <person name="Ma J."/>
        </authorList>
    </citation>
    <scope>NUCLEOTIDE SEQUENCE [LARGE SCALE GENOMIC DNA]</scope>
    <source>
        <strain evidence="3">JCM 17561</strain>
    </source>
</reference>
<evidence type="ECO:0000313" key="2">
    <source>
        <dbReference type="EMBL" id="GAA3981841.1"/>
    </source>
</evidence>
<sequence>MAGLLWALLALAALPVVVLWLQVLLAWPWRGAGLPTAQAREEGGAPRCAVLVPAHNEAQGIGATVRQLRLQLAEGDTLLVVADNCTDATAKLAREAGATVVERQDATRRGKGYALDHGVRHLAAQTGPMPEVLIIVDADCVLSGGGLHALAQKALHANAPVQALYLMDAPAETGLKTRVAAFAWRLKNWVRPLGWRSVGAPCQLMGTGMAFPWAMAQQMQLASGELVEDMQLGIELALAGTPPQFCPAVLVTSVFPTGAQAVQSQRTRWEHGHLGMIAAQAPRLFAQALRRRDARLLALALDLAVPPLALLALLQCAVLALCALAALLGLGWGPLWAALACLGLFTMAVSMAWWGWGRAVVSARDLLFVPLYVLGKLPLYVGYLFKRQKEWVRTDRK</sequence>
<feature type="transmembrane region" description="Helical" evidence="1">
    <location>
        <begin position="335"/>
        <end position="354"/>
    </location>
</feature>
<keyword evidence="1" id="KW-1133">Transmembrane helix</keyword>